<dbReference type="EMBL" id="LR797050">
    <property type="protein sequence ID" value="CAB4183920.1"/>
    <property type="molecule type" value="Genomic_DNA"/>
</dbReference>
<evidence type="ECO:0000313" key="3">
    <source>
        <dbReference type="EMBL" id="CAB4214820.1"/>
    </source>
</evidence>
<dbReference type="EMBL" id="LR797417">
    <property type="protein sequence ID" value="CAB4214820.1"/>
    <property type="molecule type" value="Genomic_DNA"/>
</dbReference>
<reference evidence="1" key="1">
    <citation type="submission" date="2020-05" db="EMBL/GenBank/DDBJ databases">
        <authorList>
            <person name="Chiriac C."/>
            <person name="Salcher M."/>
            <person name="Ghai R."/>
            <person name="Kavagutti S V."/>
        </authorList>
    </citation>
    <scope>NUCLEOTIDE SEQUENCE</scope>
</reference>
<protein>
    <submittedName>
        <fullName evidence="1">Uncharacterized protein</fullName>
    </submittedName>
</protein>
<organism evidence="1">
    <name type="scientific">uncultured Caudovirales phage</name>
    <dbReference type="NCBI Taxonomy" id="2100421"/>
    <lineage>
        <taxon>Viruses</taxon>
        <taxon>Duplodnaviria</taxon>
        <taxon>Heunggongvirae</taxon>
        <taxon>Uroviricota</taxon>
        <taxon>Caudoviricetes</taxon>
        <taxon>Peduoviridae</taxon>
        <taxon>Maltschvirus</taxon>
        <taxon>Maltschvirus maltsch</taxon>
    </lineage>
</organism>
<gene>
    <name evidence="1" type="ORF">UFOVP1107_35</name>
    <name evidence="2" type="ORF">UFOVP1375_16</name>
    <name evidence="3" type="ORF">UFOVP1471_30</name>
</gene>
<sequence>MPLVAVKPFKSPRVSGAAQVSLLTSIPAPVGGLNFRDPISEMPPTDAMVMDNFIPQRTGCLLRKGWQYSCNALADPVTSLFSYNAADSADNKLFAASGGSIWDVTGEDAVEDQASTGSTDGIWSTTQFALASGDVVLLAVSPGAGYWVYEATSGWTQTTPTNLPSDLLSVAVWKNRVWFTENKTSTVWYLEDIDAIDGIAVAFEMGSLLRNGGSVRGLINWTLDSGFGVDDYLVVVGTEGDVGVWQGTDPTSAVTFGLKGVWYVGPVPSIGLFFTAYGGDVMILSELGLVPMSRLVNGQFSEIQPGPSSKIQNVLSPLIVKYRDDPSWDVILVPNSDVLIIKLPPQNGIYIQYAMNVNTGSWCSFSNMPMVCTALLNGQLYFGTDDKAIAKGLFGEEDGLSINNTSGDAVRGDIQGAFNAFEMPGRLKKFTMVRPVFITLQAPGIKLRMNTQFSFNNVAGSPSFSGITASEWDVSLWNTAKWSGTSNTYESWFGVSGLGYFGAVRMRVKGLGGSTTLSSYHVLYEPGGIM</sequence>
<name>A0A6J5QGT8_9CAUD</name>
<evidence type="ECO:0000313" key="2">
    <source>
        <dbReference type="EMBL" id="CAB4202501.1"/>
    </source>
</evidence>
<accession>A0A6J5QGT8</accession>
<proteinExistence type="predicted"/>
<evidence type="ECO:0000313" key="1">
    <source>
        <dbReference type="EMBL" id="CAB4183920.1"/>
    </source>
</evidence>
<dbReference type="EMBL" id="LR797324">
    <property type="protein sequence ID" value="CAB4202501.1"/>
    <property type="molecule type" value="Genomic_DNA"/>
</dbReference>